<feature type="region of interest" description="Disordered" evidence="2">
    <location>
        <begin position="1"/>
        <end position="208"/>
    </location>
</feature>
<dbReference type="InterPro" id="IPR000718">
    <property type="entry name" value="Peptidase_M13"/>
</dbReference>
<feature type="compositionally biased region" description="Basic residues" evidence="2">
    <location>
        <begin position="164"/>
        <end position="173"/>
    </location>
</feature>
<feature type="compositionally biased region" description="Basic and acidic residues" evidence="2">
    <location>
        <begin position="89"/>
        <end position="99"/>
    </location>
</feature>
<dbReference type="GO" id="GO:0004222">
    <property type="term" value="F:metalloendopeptidase activity"/>
    <property type="evidence" value="ECO:0007669"/>
    <property type="project" value="InterPro"/>
</dbReference>
<evidence type="ECO:0000313" key="5">
    <source>
        <dbReference type="EMBL" id="KAH9369434.1"/>
    </source>
</evidence>
<name>A0A9J6G1W6_HAELO</name>
<dbReference type="OrthoDB" id="6482723at2759"/>
<dbReference type="Pfam" id="PF05649">
    <property type="entry name" value="Peptidase_M13_N"/>
    <property type="match status" value="1"/>
</dbReference>
<keyword evidence="3" id="KW-1133">Transmembrane helix</keyword>
<comment type="caution">
    <text evidence="5">The sequence shown here is derived from an EMBL/GenBank/DDBJ whole genome shotgun (WGS) entry which is preliminary data.</text>
</comment>
<dbReference type="AlphaFoldDB" id="A0A9J6G1W6"/>
<feature type="compositionally biased region" description="Polar residues" evidence="2">
    <location>
        <begin position="125"/>
        <end position="135"/>
    </location>
</feature>
<evidence type="ECO:0000256" key="3">
    <source>
        <dbReference type="SAM" id="Phobius"/>
    </source>
</evidence>
<dbReference type="Gene3D" id="3.40.390.10">
    <property type="entry name" value="Collagenase (Catalytic Domain)"/>
    <property type="match status" value="2"/>
</dbReference>
<proteinExistence type="inferred from homology"/>
<dbReference type="Gene3D" id="1.10.1380.10">
    <property type="entry name" value="Neutral endopeptidase , domain2"/>
    <property type="match status" value="1"/>
</dbReference>
<keyword evidence="6" id="KW-1185">Reference proteome</keyword>
<dbReference type="InterPro" id="IPR024079">
    <property type="entry name" value="MetalloPept_cat_dom_sf"/>
</dbReference>
<dbReference type="InterPro" id="IPR042089">
    <property type="entry name" value="Peptidase_M13_dom_2"/>
</dbReference>
<dbReference type="PANTHER" id="PTHR11733:SF241">
    <property type="entry name" value="GH26575P-RELATED"/>
    <property type="match status" value="1"/>
</dbReference>
<dbReference type="GO" id="GO:0016485">
    <property type="term" value="P:protein processing"/>
    <property type="evidence" value="ECO:0007669"/>
    <property type="project" value="TreeGrafter"/>
</dbReference>
<gene>
    <name evidence="5" type="ORF">HPB48_007212</name>
</gene>
<feature type="compositionally biased region" description="Basic and acidic residues" evidence="2">
    <location>
        <begin position="181"/>
        <end position="193"/>
    </location>
</feature>
<dbReference type="OMA" id="MTARYRW"/>
<dbReference type="InterPro" id="IPR008753">
    <property type="entry name" value="Peptidase_M13_N"/>
</dbReference>
<dbReference type="PROSITE" id="PS51885">
    <property type="entry name" value="NEPRILYSIN"/>
    <property type="match status" value="1"/>
</dbReference>
<organism evidence="5 6">
    <name type="scientific">Haemaphysalis longicornis</name>
    <name type="common">Bush tick</name>
    <dbReference type="NCBI Taxonomy" id="44386"/>
    <lineage>
        <taxon>Eukaryota</taxon>
        <taxon>Metazoa</taxon>
        <taxon>Ecdysozoa</taxon>
        <taxon>Arthropoda</taxon>
        <taxon>Chelicerata</taxon>
        <taxon>Arachnida</taxon>
        <taxon>Acari</taxon>
        <taxon>Parasitiformes</taxon>
        <taxon>Ixodida</taxon>
        <taxon>Ixodoidea</taxon>
        <taxon>Ixodidae</taxon>
        <taxon>Haemaphysalinae</taxon>
        <taxon>Haemaphysalis</taxon>
    </lineage>
</organism>
<dbReference type="EMBL" id="JABSTR010000005">
    <property type="protein sequence ID" value="KAH9369434.1"/>
    <property type="molecule type" value="Genomic_DNA"/>
</dbReference>
<evidence type="ECO:0000313" key="6">
    <source>
        <dbReference type="Proteomes" id="UP000821853"/>
    </source>
</evidence>
<dbReference type="SUPFAM" id="SSF55486">
    <property type="entry name" value="Metalloproteases ('zincins'), catalytic domain"/>
    <property type="match status" value="1"/>
</dbReference>
<reference evidence="5 6" key="1">
    <citation type="journal article" date="2020" name="Cell">
        <title>Large-Scale Comparative Analyses of Tick Genomes Elucidate Their Genetic Diversity and Vector Capacities.</title>
        <authorList>
            <consortium name="Tick Genome and Microbiome Consortium (TIGMIC)"/>
            <person name="Jia N."/>
            <person name="Wang J."/>
            <person name="Shi W."/>
            <person name="Du L."/>
            <person name="Sun Y."/>
            <person name="Zhan W."/>
            <person name="Jiang J.F."/>
            <person name="Wang Q."/>
            <person name="Zhang B."/>
            <person name="Ji P."/>
            <person name="Bell-Sakyi L."/>
            <person name="Cui X.M."/>
            <person name="Yuan T.T."/>
            <person name="Jiang B.G."/>
            <person name="Yang W.F."/>
            <person name="Lam T.T."/>
            <person name="Chang Q.C."/>
            <person name="Ding S.J."/>
            <person name="Wang X.J."/>
            <person name="Zhu J.G."/>
            <person name="Ruan X.D."/>
            <person name="Zhao L."/>
            <person name="Wei J.T."/>
            <person name="Ye R.Z."/>
            <person name="Que T.C."/>
            <person name="Du C.H."/>
            <person name="Zhou Y.H."/>
            <person name="Cheng J.X."/>
            <person name="Dai P.F."/>
            <person name="Guo W.B."/>
            <person name="Han X.H."/>
            <person name="Huang E.J."/>
            <person name="Li L.F."/>
            <person name="Wei W."/>
            <person name="Gao Y.C."/>
            <person name="Liu J.Z."/>
            <person name="Shao H.Z."/>
            <person name="Wang X."/>
            <person name="Wang C.C."/>
            <person name="Yang T.C."/>
            <person name="Huo Q.B."/>
            <person name="Li W."/>
            <person name="Chen H.Y."/>
            <person name="Chen S.E."/>
            <person name="Zhou L.G."/>
            <person name="Ni X.B."/>
            <person name="Tian J.H."/>
            <person name="Sheng Y."/>
            <person name="Liu T."/>
            <person name="Pan Y.S."/>
            <person name="Xia L.Y."/>
            <person name="Li J."/>
            <person name="Zhao F."/>
            <person name="Cao W.C."/>
        </authorList>
    </citation>
    <scope>NUCLEOTIDE SEQUENCE [LARGE SCALE GENOMIC DNA]</scope>
    <source>
        <strain evidence="5">HaeL-2018</strain>
    </source>
</reference>
<feature type="domain" description="Peptidase M13 N-terminal" evidence="4">
    <location>
        <begin position="285"/>
        <end position="639"/>
    </location>
</feature>
<keyword evidence="3" id="KW-0472">Membrane</keyword>
<evidence type="ECO:0000256" key="1">
    <source>
        <dbReference type="ARBA" id="ARBA00007357"/>
    </source>
</evidence>
<dbReference type="Proteomes" id="UP000821853">
    <property type="component" value="Chromosome 3"/>
</dbReference>
<comment type="similarity">
    <text evidence="1">Belongs to the peptidase M13 family.</text>
</comment>
<dbReference type="VEuPathDB" id="VectorBase:HLOH_045525"/>
<evidence type="ECO:0000259" key="4">
    <source>
        <dbReference type="Pfam" id="PF05649"/>
    </source>
</evidence>
<evidence type="ECO:0000256" key="2">
    <source>
        <dbReference type="SAM" id="MobiDB-lite"/>
    </source>
</evidence>
<dbReference type="GO" id="GO:0005886">
    <property type="term" value="C:plasma membrane"/>
    <property type="evidence" value="ECO:0007669"/>
    <property type="project" value="TreeGrafter"/>
</dbReference>
<feature type="compositionally biased region" description="Low complexity" evidence="2">
    <location>
        <begin position="57"/>
        <end position="68"/>
    </location>
</feature>
<protein>
    <recommendedName>
        <fullName evidence="4">Peptidase M13 N-terminal domain-containing protein</fullName>
    </recommendedName>
</protein>
<dbReference type="PANTHER" id="PTHR11733">
    <property type="entry name" value="ZINC METALLOPROTEASE FAMILY M13 NEPRILYSIN-RELATED"/>
    <property type="match status" value="1"/>
</dbReference>
<keyword evidence="3" id="KW-0812">Transmembrane</keyword>
<accession>A0A9J6G1W6</accession>
<feature type="transmembrane region" description="Helical" evidence="3">
    <location>
        <begin position="224"/>
        <end position="248"/>
    </location>
</feature>
<sequence length="873" mass="97258">MLVKARASQGTTSLAGRRTDTSLLGDGPSRSASTDAEARRRSRKPAALRDDHEPQVLDTLLPTTTPSPTRHRNLVVRAAPRKTASPKPPSKERVVALDRRHPKSRNVRLPAAEPASRSPLPDSFHGQQAPRSASLESCKWLPRRASASRGQDRRVAPAACCRPPTHHRRHSSARRQPLSCGHDRHGSDPESRVLARRTWRDKRGREPSPSIVSRLSIRVERRTLPKATLCSAVLLCVVVVSAFVVLLARKIPMYYAERRMQVCSTTDCLEHARRLLRKLNASADPCADFHAYVCGNDDGGLAAANDTQVLGVLVQPGLEENHSSTVTLKALMALERCSDRSGAGEAVGELREFMADRRIPWPEQPAENCSRLVDLLDVLLDLALNWRVALWFDVSVTYSSIHSSFVITMGELGPVAWQRMRQLSQVDDDTYAAFARNMSALLSNDSLGEADIEALRRHESMVRHTLLSLEPTDQQDTLVPLHKIGAVTGVIPSAQWMVLLKKHLNSDFNMTMHTEVLLQNALYLSRVFSLLRGISVGTALDVTGWMFAYIYAWTATSRLDGLNHVGTSGMDTYHLCFLAVHESFGLAHIASSFAREFRMSERHRISAILNWTSDALVDAIAHSQSLSNTTKDEAAAKIRTSAGRYFWPPEPFFHLDILDALYDNFPAQPDSFFAIWTKSREALRRSITNRYYGSLMTARYRWPLGTVVYVYSFNWLRVSLSAFYPPSYLRGGSSTMAFSGLGFQLARALVRAVDQHGRILDRAGRQRPWWGAQADKCAWDLAPGERQKRSVADLFALEVALSALKKSSGRSYSSLRIRGLESLSEAQTFFASYCSHFCGDPEGQRLCNLAANSTEFAGAFSCEPKERDKCLFV</sequence>